<evidence type="ECO:0000313" key="15">
    <source>
        <dbReference type="Proteomes" id="UP000308230"/>
    </source>
</evidence>
<dbReference type="GO" id="GO:0008448">
    <property type="term" value="F:N-acetylglucosamine-6-phosphate deacetylase activity"/>
    <property type="evidence" value="ECO:0007669"/>
    <property type="project" value="UniProtKB-EC"/>
</dbReference>
<organism evidence="14 15">
    <name type="scientific">Exobacillus caeni</name>
    <dbReference type="NCBI Taxonomy" id="2574798"/>
    <lineage>
        <taxon>Bacteria</taxon>
        <taxon>Bacillati</taxon>
        <taxon>Bacillota</taxon>
        <taxon>Bacilli</taxon>
        <taxon>Bacillales</taxon>
        <taxon>Guptibacillaceae</taxon>
        <taxon>Exobacillus</taxon>
    </lineage>
</organism>
<accession>A0A5R9FGV0</accession>
<dbReference type="SUPFAM" id="SSF51338">
    <property type="entry name" value="Composite domain of metallo-dependent hydrolases"/>
    <property type="match status" value="1"/>
</dbReference>
<feature type="binding site" evidence="11">
    <location>
        <position position="144"/>
    </location>
    <ligand>
        <name>substrate</name>
    </ligand>
</feature>
<feature type="domain" description="Amidohydrolase-related" evidence="13">
    <location>
        <begin position="54"/>
        <end position="383"/>
    </location>
</feature>
<evidence type="ECO:0000256" key="5">
    <source>
        <dbReference type="ARBA" id="ARBA00022801"/>
    </source>
</evidence>
<gene>
    <name evidence="14" type="primary">nagA</name>
    <name evidence="14" type="ORF">FCL54_00140</name>
</gene>
<dbReference type="GO" id="GO:0046872">
    <property type="term" value="F:metal ion binding"/>
    <property type="evidence" value="ECO:0007669"/>
    <property type="project" value="UniProtKB-KW"/>
</dbReference>
<dbReference type="EC" id="3.5.1.25" evidence="2"/>
<dbReference type="Gene3D" id="2.30.40.10">
    <property type="entry name" value="Urease, subunit C, domain 1"/>
    <property type="match status" value="1"/>
</dbReference>
<keyword evidence="15" id="KW-1185">Reference proteome</keyword>
<dbReference type="CDD" id="cd00854">
    <property type="entry name" value="NagA"/>
    <property type="match status" value="1"/>
</dbReference>
<dbReference type="InterPro" id="IPR003764">
    <property type="entry name" value="GlcNAc_6-P_deAcase"/>
</dbReference>
<evidence type="ECO:0000256" key="1">
    <source>
        <dbReference type="ARBA" id="ARBA00010716"/>
    </source>
</evidence>
<evidence type="ECO:0000256" key="3">
    <source>
        <dbReference type="ARBA" id="ARBA00018029"/>
    </source>
</evidence>
<dbReference type="PIRSF" id="PIRSF038994">
    <property type="entry name" value="NagA"/>
    <property type="match status" value="1"/>
</dbReference>
<dbReference type="Proteomes" id="UP000308230">
    <property type="component" value="Unassembled WGS sequence"/>
</dbReference>
<evidence type="ECO:0000256" key="8">
    <source>
        <dbReference type="ARBA" id="ARBA00060590"/>
    </source>
</evidence>
<sequence>MSCVILKDIRMYVEDSWQTTSAKIKGGKIIAIGPFDELEEPGASSISFEQKVNAVPGMIDVHIHGASGADTMDATTNALETIAQALAGEGTTSFLATTITQSRENIEKALSNAADFIENHNNKGAEVVGVHLEGPFISEKRAGAQPLKDIINPDIELFKQWQQLAGGNIRLVTMAPEETNGLELAAYLKETGVVASIGHSDATFEQVEEAVKAGVTHATHLFNGMKGMHHREPGVVGGVMLNDKVTAEIISDGIHVRPEMIKLTYRQKGKDRLILITDAMRAKCLGPGSYDLGGQEVTVSEDKAVLEDGTLAGSILKMKDAASNMMEFTGCGLEDIVRMTAVNPAKQLGIFDRKGSIAVGKDADIVILNEDNDVLMTLCKGTIAYEKEEGE</sequence>
<evidence type="ECO:0000256" key="12">
    <source>
        <dbReference type="PIRSR" id="PIRSR038994-3"/>
    </source>
</evidence>
<feature type="binding site" evidence="11">
    <location>
        <begin position="311"/>
        <end position="313"/>
    </location>
    <ligand>
        <name>substrate</name>
    </ligand>
</feature>
<feature type="binding site" evidence="11">
    <location>
        <position position="255"/>
    </location>
    <ligand>
        <name>substrate</name>
    </ligand>
</feature>
<evidence type="ECO:0000256" key="2">
    <source>
        <dbReference type="ARBA" id="ARBA00011899"/>
    </source>
</evidence>
<dbReference type="InterPro" id="IPR032466">
    <property type="entry name" value="Metal_Hydrolase"/>
</dbReference>
<evidence type="ECO:0000256" key="7">
    <source>
        <dbReference type="ARBA" id="ARBA00047647"/>
    </source>
</evidence>
<dbReference type="InterPro" id="IPR011059">
    <property type="entry name" value="Metal-dep_hydrolase_composite"/>
</dbReference>
<dbReference type="NCBIfam" id="TIGR00221">
    <property type="entry name" value="nagA"/>
    <property type="match status" value="1"/>
</dbReference>
<evidence type="ECO:0000313" key="14">
    <source>
        <dbReference type="EMBL" id="TLS38765.1"/>
    </source>
</evidence>
<dbReference type="Pfam" id="PF01979">
    <property type="entry name" value="Amidohydro_1"/>
    <property type="match status" value="1"/>
</dbReference>
<evidence type="ECO:0000256" key="4">
    <source>
        <dbReference type="ARBA" id="ARBA00022723"/>
    </source>
</evidence>
<dbReference type="EMBL" id="SWLG01000001">
    <property type="protein sequence ID" value="TLS38765.1"/>
    <property type="molecule type" value="Genomic_DNA"/>
</dbReference>
<feature type="binding site" evidence="11">
    <location>
        <position position="231"/>
    </location>
    <ligand>
        <name>substrate</name>
    </ligand>
</feature>
<keyword evidence="5 9" id="KW-0378">Hydrolase</keyword>
<reference evidence="14 15" key="1">
    <citation type="submission" date="2019-04" db="EMBL/GenBank/DDBJ databases">
        <title>Bacillus caeni sp. nov., a bacterium isolated from mangrove sediment.</title>
        <authorList>
            <person name="Huang H."/>
            <person name="Mo K."/>
            <person name="Hu Y."/>
        </authorList>
    </citation>
    <scope>NUCLEOTIDE SEQUENCE [LARGE SCALE GENOMIC DNA]</scope>
    <source>
        <strain evidence="14 15">HB172195</strain>
    </source>
</reference>
<feature type="binding site" evidence="12">
    <location>
        <position position="220"/>
    </location>
    <ligand>
        <name>Zn(2+)</name>
        <dbReference type="ChEBI" id="CHEBI:29105"/>
    </ligand>
</feature>
<dbReference type="AlphaFoldDB" id="A0A5R9FGV0"/>
<dbReference type="OrthoDB" id="9776488at2"/>
<feature type="binding site" evidence="12">
    <location>
        <position position="133"/>
    </location>
    <ligand>
        <name>Zn(2+)</name>
        <dbReference type="ChEBI" id="CHEBI:29105"/>
    </ligand>
</feature>
<evidence type="ECO:0000259" key="13">
    <source>
        <dbReference type="Pfam" id="PF01979"/>
    </source>
</evidence>
<comment type="pathway">
    <text evidence="8">Amino-sugar metabolism; N-acetylneuraminate degradation; D-fructose 6-phosphate from N-acetylneuraminate: step 4/5.</text>
</comment>
<keyword evidence="6 9" id="KW-0119">Carbohydrate metabolism</keyword>
<protein>
    <recommendedName>
        <fullName evidence="3">N-acetylglucosamine-6-phosphate deacetylase</fullName>
        <ecNumber evidence="2">3.5.1.25</ecNumber>
    </recommendedName>
</protein>
<dbReference type="InterPro" id="IPR006680">
    <property type="entry name" value="Amidohydro-rel"/>
</dbReference>
<dbReference type="FunFam" id="3.20.20.140:FF:000004">
    <property type="entry name" value="N-acetylglucosamine-6-phosphate deacetylase"/>
    <property type="match status" value="1"/>
</dbReference>
<dbReference type="Gene3D" id="3.20.20.140">
    <property type="entry name" value="Metal-dependent hydrolases"/>
    <property type="match status" value="1"/>
</dbReference>
<dbReference type="PANTHER" id="PTHR11113">
    <property type="entry name" value="N-ACETYLGLUCOSAMINE-6-PHOSPHATE DEACETYLASE"/>
    <property type="match status" value="1"/>
</dbReference>
<comment type="catalytic activity">
    <reaction evidence="7">
        <text>N-acetyl-D-glucosamine 6-phosphate + H2O = D-glucosamine 6-phosphate + acetate</text>
        <dbReference type="Rhea" id="RHEA:22936"/>
        <dbReference type="ChEBI" id="CHEBI:15377"/>
        <dbReference type="ChEBI" id="CHEBI:30089"/>
        <dbReference type="ChEBI" id="CHEBI:57513"/>
        <dbReference type="ChEBI" id="CHEBI:58725"/>
        <dbReference type="EC" id="3.5.1.25"/>
    </reaction>
</comment>
<evidence type="ECO:0000256" key="10">
    <source>
        <dbReference type="PIRSR" id="PIRSR038994-1"/>
    </source>
</evidence>
<evidence type="ECO:0000256" key="11">
    <source>
        <dbReference type="PIRSR" id="PIRSR038994-2"/>
    </source>
</evidence>
<proteinExistence type="inferred from homology"/>
<evidence type="ECO:0000256" key="9">
    <source>
        <dbReference type="PIRNR" id="PIRNR038994"/>
    </source>
</evidence>
<comment type="similarity">
    <text evidence="1 9">Belongs to the metallo-dependent hydrolases superfamily. NagA family.</text>
</comment>
<dbReference type="SUPFAM" id="SSF51556">
    <property type="entry name" value="Metallo-dependent hydrolases"/>
    <property type="match status" value="1"/>
</dbReference>
<keyword evidence="4 12" id="KW-0479">Metal-binding</keyword>
<dbReference type="PANTHER" id="PTHR11113:SF14">
    <property type="entry name" value="N-ACETYLGLUCOSAMINE-6-PHOSPHATE DEACETYLASE"/>
    <property type="match status" value="1"/>
</dbReference>
<feature type="binding site" evidence="12">
    <location>
        <position position="199"/>
    </location>
    <ligand>
        <name>Zn(2+)</name>
        <dbReference type="ChEBI" id="CHEBI:29105"/>
    </ligand>
</feature>
<evidence type="ECO:0000256" key="6">
    <source>
        <dbReference type="ARBA" id="ARBA00023277"/>
    </source>
</evidence>
<feature type="binding site" evidence="11">
    <location>
        <begin position="223"/>
        <end position="224"/>
    </location>
    <ligand>
        <name>substrate</name>
    </ligand>
</feature>
<dbReference type="RefSeq" id="WP_138121941.1">
    <property type="nucleotide sequence ID" value="NZ_SWLG01000001.1"/>
</dbReference>
<comment type="cofactor">
    <cofactor evidence="12">
        <name>a divalent metal cation</name>
        <dbReference type="ChEBI" id="CHEBI:60240"/>
    </cofactor>
    <text evidence="12">Binds 1 divalent metal cation per subunit.</text>
</comment>
<dbReference type="GO" id="GO:0006046">
    <property type="term" value="P:N-acetylglucosamine catabolic process"/>
    <property type="evidence" value="ECO:0007669"/>
    <property type="project" value="TreeGrafter"/>
</dbReference>
<name>A0A5R9FGV0_9BACL</name>
<comment type="caution">
    <text evidence="14">The sequence shown here is derived from an EMBL/GenBank/DDBJ whole genome shotgun (WGS) entry which is preliminary data.</text>
</comment>
<feature type="active site" description="Proton donor/acceptor" evidence="10">
    <location>
        <position position="278"/>
    </location>
</feature>